<proteinExistence type="predicted"/>
<dbReference type="AlphaFoldDB" id="A0AAP2G3M7"/>
<dbReference type="InterPro" id="IPR023213">
    <property type="entry name" value="CAT-like_dom_sf"/>
</dbReference>
<dbReference type="EMBL" id="JAHCMY010000001">
    <property type="protein sequence ID" value="MBS9522623.1"/>
    <property type="molecule type" value="Genomic_DNA"/>
</dbReference>
<evidence type="ECO:0000313" key="2">
    <source>
        <dbReference type="Proteomes" id="UP001319104"/>
    </source>
</evidence>
<evidence type="ECO:0000313" key="1">
    <source>
        <dbReference type="EMBL" id="MBS9522623.1"/>
    </source>
</evidence>
<name>A0AAP2G3M7_9BACT</name>
<reference evidence="1 2" key="1">
    <citation type="submission" date="2021-05" db="EMBL/GenBank/DDBJ databases">
        <authorList>
            <person name="Zhang Z.D."/>
            <person name="Osman G."/>
        </authorList>
    </citation>
    <scope>NUCLEOTIDE SEQUENCE [LARGE SCALE GENOMIC DNA]</scope>
    <source>
        <strain evidence="1 2">KCTC 32217</strain>
    </source>
</reference>
<dbReference type="SUPFAM" id="SSF52777">
    <property type="entry name" value="CoA-dependent acyltransferases"/>
    <property type="match status" value="1"/>
</dbReference>
<dbReference type="PANTHER" id="PTHR38474:SF1">
    <property type="entry name" value="SLR0299 PROTEIN"/>
    <property type="match status" value="1"/>
</dbReference>
<accession>A0AAP2G3M7</accession>
<dbReference type="PANTHER" id="PTHR38474">
    <property type="entry name" value="SLR0299 PROTEIN"/>
    <property type="match status" value="1"/>
</dbReference>
<sequence>MKKKIDISAWNRKDHFNFFKEFEEPFHGVCVRINCERAYQKAKSQQVSFYLYYLYRVLKAINLTPALRLRILDREPWEFDKIHVSPTVARADGSFGFSFMEFSEHEDHFRQNAIEATKVTQSTSELFTFPFREDVIHFSALPWLDFTSLSHSRKYSIADSCPKVSIGKMTIGLEGRSFPLSIHVHHALADGRDVGLFVQNFQQLMEE</sequence>
<dbReference type="Pfam" id="PF00302">
    <property type="entry name" value="CAT"/>
    <property type="match status" value="1"/>
</dbReference>
<comment type="caution">
    <text evidence="1">The sequence shown here is derived from an EMBL/GenBank/DDBJ whole genome shotgun (WGS) entry which is preliminary data.</text>
</comment>
<organism evidence="1 2">
    <name type="scientific">Litoribacter ruber</name>
    <dbReference type="NCBI Taxonomy" id="702568"/>
    <lineage>
        <taxon>Bacteria</taxon>
        <taxon>Pseudomonadati</taxon>
        <taxon>Bacteroidota</taxon>
        <taxon>Cytophagia</taxon>
        <taxon>Cytophagales</taxon>
        <taxon>Cyclobacteriaceae</taxon>
        <taxon>Litoribacter</taxon>
    </lineage>
</organism>
<keyword evidence="2" id="KW-1185">Reference proteome</keyword>
<dbReference type="InterPro" id="IPR001707">
    <property type="entry name" value="Cmp_AcTrfase"/>
</dbReference>
<dbReference type="RefSeq" id="WP_213943517.1">
    <property type="nucleotide sequence ID" value="NZ_JAHCMY010000001.1"/>
</dbReference>
<protein>
    <submittedName>
        <fullName evidence="1">Chloramphenicol acetyltransferase</fullName>
    </submittedName>
</protein>
<dbReference type="SMART" id="SM01059">
    <property type="entry name" value="CAT"/>
    <property type="match status" value="1"/>
</dbReference>
<gene>
    <name evidence="1" type="ORF">KI659_01225</name>
</gene>
<dbReference type="GO" id="GO:0008811">
    <property type="term" value="F:chloramphenicol O-acetyltransferase activity"/>
    <property type="evidence" value="ECO:0007669"/>
    <property type="project" value="InterPro"/>
</dbReference>
<dbReference type="Proteomes" id="UP001319104">
    <property type="component" value="Unassembled WGS sequence"/>
</dbReference>
<dbReference type="Gene3D" id="3.30.559.10">
    <property type="entry name" value="Chloramphenicol acetyltransferase-like domain"/>
    <property type="match status" value="1"/>
</dbReference>